<dbReference type="Pfam" id="PF07744">
    <property type="entry name" value="SPOC"/>
    <property type="match status" value="1"/>
</dbReference>
<protein>
    <recommendedName>
        <fullName evidence="8">SPOC domain-containing protein</fullName>
    </recommendedName>
</protein>
<comment type="subcellular location">
    <subcellularLocation>
        <location evidence="1">Nucleus</location>
    </subcellularLocation>
</comment>
<feature type="compositionally biased region" description="Polar residues" evidence="7">
    <location>
        <begin position="1919"/>
        <end position="1952"/>
    </location>
</feature>
<name>A0A3P8II29_9TREM</name>
<dbReference type="GO" id="GO:0005634">
    <property type="term" value="C:nucleus"/>
    <property type="evidence" value="ECO:0007669"/>
    <property type="project" value="UniProtKB-SubCell"/>
</dbReference>
<dbReference type="GO" id="GO:0003723">
    <property type="term" value="F:RNA binding"/>
    <property type="evidence" value="ECO:0007669"/>
    <property type="project" value="UniProtKB-KW"/>
</dbReference>
<feature type="compositionally biased region" description="Basic and acidic residues" evidence="7">
    <location>
        <begin position="1086"/>
        <end position="1102"/>
    </location>
</feature>
<feature type="compositionally biased region" description="Polar residues" evidence="7">
    <location>
        <begin position="1075"/>
        <end position="1085"/>
    </location>
</feature>
<feature type="region of interest" description="Disordered" evidence="7">
    <location>
        <begin position="1293"/>
        <end position="1330"/>
    </location>
</feature>
<feature type="region of interest" description="Disordered" evidence="7">
    <location>
        <begin position="1671"/>
        <end position="1692"/>
    </location>
</feature>
<feature type="compositionally biased region" description="Low complexity" evidence="7">
    <location>
        <begin position="458"/>
        <end position="477"/>
    </location>
</feature>
<feature type="compositionally biased region" description="Polar residues" evidence="7">
    <location>
        <begin position="497"/>
        <end position="551"/>
    </location>
</feature>
<feature type="compositionally biased region" description="Basic residues" evidence="7">
    <location>
        <begin position="784"/>
        <end position="796"/>
    </location>
</feature>
<proteinExistence type="predicted"/>
<keyword evidence="10" id="KW-1185">Reference proteome</keyword>
<feature type="compositionally biased region" description="Low complexity" evidence="7">
    <location>
        <begin position="373"/>
        <end position="390"/>
    </location>
</feature>
<feature type="region of interest" description="Disordered" evidence="7">
    <location>
        <begin position="708"/>
        <end position="747"/>
    </location>
</feature>
<evidence type="ECO:0000256" key="2">
    <source>
        <dbReference type="ARBA" id="ARBA00022884"/>
    </source>
</evidence>
<feature type="compositionally biased region" description="Polar residues" evidence="7">
    <location>
        <begin position="256"/>
        <end position="265"/>
    </location>
</feature>
<dbReference type="InterPro" id="IPR012921">
    <property type="entry name" value="SPOC_C"/>
</dbReference>
<feature type="region of interest" description="Disordered" evidence="7">
    <location>
        <begin position="1356"/>
        <end position="1375"/>
    </location>
</feature>
<feature type="compositionally biased region" description="Low complexity" evidence="7">
    <location>
        <begin position="895"/>
        <end position="912"/>
    </location>
</feature>
<dbReference type="InterPro" id="IPR016194">
    <property type="entry name" value="SPOC-like_C_dom_sf"/>
</dbReference>
<evidence type="ECO:0000256" key="7">
    <source>
        <dbReference type="SAM" id="MobiDB-lite"/>
    </source>
</evidence>
<feature type="compositionally biased region" description="Basic and acidic residues" evidence="7">
    <location>
        <begin position="313"/>
        <end position="325"/>
    </location>
</feature>
<feature type="compositionally biased region" description="Low complexity" evidence="7">
    <location>
        <begin position="484"/>
        <end position="496"/>
    </location>
</feature>
<feature type="compositionally biased region" description="Polar residues" evidence="7">
    <location>
        <begin position="1183"/>
        <end position="1192"/>
    </location>
</feature>
<evidence type="ECO:0000313" key="9">
    <source>
        <dbReference type="EMBL" id="VDP57473.1"/>
    </source>
</evidence>
<feature type="region of interest" description="Disordered" evidence="7">
    <location>
        <begin position="1911"/>
        <end position="1953"/>
    </location>
</feature>
<feature type="compositionally biased region" description="Low complexity" evidence="7">
    <location>
        <begin position="554"/>
        <end position="578"/>
    </location>
</feature>
<accession>A0A3P8II29</accession>
<evidence type="ECO:0000256" key="4">
    <source>
        <dbReference type="ARBA" id="ARBA00023054"/>
    </source>
</evidence>
<evidence type="ECO:0000313" key="10">
    <source>
        <dbReference type="Proteomes" id="UP000269396"/>
    </source>
</evidence>
<feature type="compositionally biased region" description="Low complexity" evidence="7">
    <location>
        <begin position="326"/>
        <end position="342"/>
    </location>
</feature>
<dbReference type="SUPFAM" id="SSF100939">
    <property type="entry name" value="SPOC domain-like"/>
    <property type="match status" value="1"/>
</dbReference>
<feature type="region of interest" description="Disordered" evidence="7">
    <location>
        <begin position="1643"/>
        <end position="1662"/>
    </location>
</feature>
<evidence type="ECO:0000256" key="6">
    <source>
        <dbReference type="ARBA" id="ARBA00023242"/>
    </source>
</evidence>
<dbReference type="FunFam" id="2.40.290.10:FF:000002">
    <property type="entry name" value="Spen family transcriptional repressor"/>
    <property type="match status" value="1"/>
</dbReference>
<feature type="region of interest" description="Disordered" evidence="7">
    <location>
        <begin position="373"/>
        <end position="404"/>
    </location>
</feature>
<feature type="compositionally biased region" description="Basic and acidic residues" evidence="7">
    <location>
        <begin position="914"/>
        <end position="925"/>
    </location>
</feature>
<dbReference type="EMBL" id="UZAL01031271">
    <property type="protein sequence ID" value="VDP57473.1"/>
    <property type="molecule type" value="Genomic_DNA"/>
</dbReference>
<reference evidence="9 10" key="1">
    <citation type="submission" date="2018-11" db="EMBL/GenBank/DDBJ databases">
        <authorList>
            <consortium name="Pathogen Informatics"/>
        </authorList>
    </citation>
    <scope>NUCLEOTIDE SEQUENCE [LARGE SCALE GENOMIC DNA]</scope>
    <source>
        <strain>Denwood</strain>
        <strain evidence="10">Zambia</strain>
    </source>
</reference>
<feature type="compositionally biased region" description="Polar residues" evidence="7">
    <location>
        <begin position="1358"/>
        <end position="1367"/>
    </location>
</feature>
<feature type="region of interest" description="Disordered" evidence="7">
    <location>
        <begin position="784"/>
        <end position="819"/>
    </location>
</feature>
<evidence type="ECO:0000256" key="3">
    <source>
        <dbReference type="ARBA" id="ARBA00023015"/>
    </source>
</evidence>
<keyword evidence="3" id="KW-0805">Transcription regulation</keyword>
<keyword evidence="2" id="KW-0694">RNA-binding</keyword>
<feature type="compositionally biased region" description="Basic and acidic residues" evidence="7">
    <location>
        <begin position="278"/>
        <end position="293"/>
    </location>
</feature>
<evidence type="ECO:0000256" key="5">
    <source>
        <dbReference type="ARBA" id="ARBA00023163"/>
    </source>
</evidence>
<sequence>MISTSPPHCAAYIKLNSTEHAIRLLTELRCSKRYSSPTPSITTTASSTTGITITGQNVKTSTRRPIAVDFASPRQSSIVTNLQLNASRSSLNSHRVRIISSSNIVDRWDSSNKTSNFQPPTASTAITTLTSKSTDCNSRNSSPGSVYPLTVHSTLNTNTKTSYRTSTQTLTHHTSGLASNHNNQKTNLLSHPLTDVNKEVNEVKNGSNLFIEKQSEIISRECSNRKSSRLKSINQSNQLSDRTYHHRLKRSHDTSSKCTGSSSRLTKVPSLKSNHKSKSIDAHDNKRSAKLSERSSSSNCGQLKVHKSLSTGKLKENKSCRKTDSSHSSTTQSSKSADSYSSWLADTPSDSSFVQQPLRVMTVNSSVLSPIRSSAASSGGLSSPGGSSSSIVGNNNIRRTPNNGCETLPNGCQSEFIGPVPNHHSSLRLSTSAQPLTHTPTVLTMSEFRVSPTPTACSVSASSGVSSGGPSFSSTNSSGGGSTGSSPLTSNNSTTNHFQSVVISKSNSNSQIKVTSSSPSLKRNVSQSNGNDNSHCGNTNKSRTFSDSPSSLKLHLSSNPALASSSPGSNSPSCTSSTTPLTVSIKLTGINRSSQPSNLISPCSLSENTELFMSNQDKQSNDSLPLTPVSAPPLRCKTSRHTSIDPRRCNIGVEAPTVGGATNDITDWWSSGSPVYESMYDKIKRRTNKEAEERHSFSNEQCGKINNTFSLSGKSHHSVNSKCKLDANRSSNKKHSNRQKSDTVSMHSFLSDSSHLSQWHSTHIHTDKICNDTNGSHLFSRRMSRNLNSRNKRRRSIVSSLSSSLSSEGECHSNSPPETLTRLSLGMRFPVSATYHECIRPNKPSTAASAAAVPNRKCQLSSSLSCSTNDSKLDPSNLTKRKLHFSTNKLNQLKNTNFSSFNSSNPFSRNNNYDIDHHRSGEPNKKSISLSTALEWKDTGKKSKSHNKQNNKCSKQLPSTNDNDRHKSSEKLSFVNSGLLKRQRNEVLSPRPTTTDLHPNKRKRVLTTLQKNIGENDCPNQIYNHTNHHRHFTSPKHHHSTYRKQHHIHSPKPYFSDDGTILDSEAEDVKGSFISSDSVSHTTGTSDHHSMKDSYLHHRGGDRQMSSPVHSETDESNVFGLDSHIHSPNSSRCHSDYINRKQKKCLSNLCTMNTTTASTLQSRDADGDSAFDALLDSDRFSANSKSTISTEPMEQCELDEDDDEDANSPCLKFTDGEDDDEWRSDSKPEPNTVTYQSDSFVEKLSNSIMESSDEEKPQDTTLRLQSSISLNNQHSLSSCSSCGTGEKKVDSSFNVSINDNDNDNHDKLNRCDSPTLSNKMSPTGGDQQLHSDEHLSIKPETTNKQPLSSVMIEEISTKVPSPNPTESKSNKAENCSPPLLQTIVVSQYSTVHSFESNNVPSLSNNHDDVDHSNTTGAISSFKPSAENVTNNDSSTAYITSLNNTADSLKTNLSYSTHSEITVVNETSLAKEITTKLSPKNDIFHQISCVPTSIIFTQSTSSVSPHDSVSFSSVCTFPKLINSPLILDNKPVNFKAREKSPETVIQVDHTVPRQTCLNNVKPMTSISSSMSLNSQPTEVHDITRYVQSVIERVKAERVEENQQAAAAAAHCHHSTHHPTTSSMSVPISTLSTISMNQTPKVYNEQNTLPGMASPHNRRSYSGQRRSLLVTVSTCSPSKTNSSSRSAKLVSPNAHMSGHPVATCSVDLPSVHVPNPTIPCTSGLPHPKISSDLQLPSIPGVNACAPLNLPVGQVNSTRVTRQSCGMLDGSQTSLKRSDICHSNLDTSTALPVNHASRRQRRSESKAISNTVPVLKDTTVFSFSTPTVLTSSTVVNPTLLPVSCAPSTLSTKSTEPIIPSHSVITTSCSQIAHSGATLSSADCVQKMKSCNIHTSVDPYEPNFDEESPVGFNPAQLHHHRSSPSLCPSPNSTHQTRKTPCTTAENMTTTNSQSLPSTTVVVASSSSPINSSPGLVVLDTKSVRHPEIISCTTTAPLSVSESSVLNVPPATFCVTSSQSVDTVDEVISDVCAGHFDVQSYLKNWSCNTVSSPATTTIGTTINTSNIQSSKISVNNPLPHESISLPRIPFSLPITSEPIVAAVTIPTGKTSNLGKNDSRNPINIGTGSAVLNTLLAALQLIPGSQVTVTGPAAAAGVVGNNNSRTISAATITLPVNAAQQAAANIKAAVLSVTNPNNNQGKAANINWNQQDSLNINKNTTESTHSETKVSHGIFTPPICVTSANLANTAHNNRLTTTTHQLNTTPVVSMCSVAQLPFNNNIYVNSNINNTSYQHPKILQSGCTMSESVTSITTTTSQLYPLQTAMESAPVRPHLASATTVTNSTIASNSSSISTTCDQLLNSAPVFASCGKYTSVTPTPISQHSSLVSHSQQNNNICTTKQSFVPPSSPIVTNGTSHPQITSRTVSNAPPPPTSPVVLGRNSAVSPLANPVLQTLIDRLGGNVEPSVAIALFHAALNGSNMRRNLNDNTTDTQVNPYLRHVAQQFLDNRGCSGPVKPSIPISHSESQVHSASSICAKSLSPSLTMQHIPVTNITYSSSPHRPPASGLPFVSPVLINPVDSDIVQVDPSSNNIISPPVVSSRLPGSDPPPINNITTNSDAQSWNTLGSSYPLVWQGRLSLKNMETRVALHFVQGNHNLLNACMTLLASGGGGQPQFSLITSGGPLRIVQRMRLEPAQLEGVQRKLNQEGASCACLALPAGSSPVELAQQTQILNENFIRYMQEKMAAGIINVGHPDYQQVG</sequence>
<feature type="compositionally biased region" description="Polar residues" evidence="7">
    <location>
        <begin position="1312"/>
        <end position="1328"/>
    </location>
</feature>
<feature type="region of interest" description="Disordered" evidence="7">
    <location>
        <begin position="453"/>
        <end position="578"/>
    </location>
</feature>
<dbReference type="Gene3D" id="2.40.290.10">
    <property type="match status" value="1"/>
</dbReference>
<feature type="compositionally biased region" description="Polar residues" evidence="7">
    <location>
        <begin position="1229"/>
        <end position="1239"/>
    </location>
</feature>
<dbReference type="CDD" id="cd21543">
    <property type="entry name" value="SPOC_SHARP"/>
    <property type="match status" value="1"/>
</dbReference>
<dbReference type="Proteomes" id="UP000269396">
    <property type="component" value="Unassembled WGS sequence"/>
</dbReference>
<feature type="region of interest" description="Disordered" evidence="7">
    <location>
        <begin position="1075"/>
        <end position="1134"/>
    </location>
</feature>
<feature type="compositionally biased region" description="Polar residues" evidence="7">
    <location>
        <begin position="391"/>
        <end position="404"/>
    </location>
</feature>
<feature type="region of interest" description="Disordered" evidence="7">
    <location>
        <begin position="2408"/>
        <end position="2427"/>
    </location>
</feature>
<feature type="compositionally biased region" description="Low complexity" evidence="7">
    <location>
        <begin position="1671"/>
        <end position="1684"/>
    </location>
</feature>
<keyword evidence="6" id="KW-0539">Nucleus</keyword>
<feature type="region of interest" description="Disordered" evidence="7">
    <location>
        <begin position="222"/>
        <end position="342"/>
    </location>
</feature>
<gene>
    <name evidence="9" type="ORF">SMTD_LOCUS11224</name>
</gene>
<dbReference type="InterPro" id="IPR010912">
    <property type="entry name" value="SPOC_met"/>
</dbReference>
<evidence type="ECO:0000259" key="8">
    <source>
        <dbReference type="PROSITE" id="PS50917"/>
    </source>
</evidence>
<evidence type="ECO:0000256" key="1">
    <source>
        <dbReference type="ARBA" id="ARBA00004123"/>
    </source>
</evidence>
<organism evidence="9 10">
    <name type="scientific">Schistosoma mattheei</name>
    <dbReference type="NCBI Taxonomy" id="31246"/>
    <lineage>
        <taxon>Eukaryota</taxon>
        <taxon>Metazoa</taxon>
        <taxon>Spiralia</taxon>
        <taxon>Lophotrochozoa</taxon>
        <taxon>Platyhelminthes</taxon>
        <taxon>Trematoda</taxon>
        <taxon>Digenea</taxon>
        <taxon>Strigeidida</taxon>
        <taxon>Schistosomatoidea</taxon>
        <taxon>Schistosomatidae</taxon>
        <taxon>Schistosoma</taxon>
    </lineage>
</organism>
<keyword evidence="4" id="KW-0175">Coiled coil</keyword>
<dbReference type="PROSITE" id="PS50917">
    <property type="entry name" value="SPOC"/>
    <property type="match status" value="1"/>
</dbReference>
<feature type="compositionally biased region" description="Polar residues" evidence="7">
    <location>
        <begin position="230"/>
        <end position="241"/>
    </location>
</feature>
<feature type="region of interest" description="Disordered" evidence="7">
    <location>
        <begin position="617"/>
        <end position="641"/>
    </location>
</feature>
<feature type="compositionally biased region" description="Acidic residues" evidence="7">
    <location>
        <begin position="1194"/>
        <end position="1206"/>
    </location>
</feature>
<keyword evidence="5" id="KW-0804">Transcription</keyword>
<feature type="compositionally biased region" description="Polar residues" evidence="7">
    <location>
        <begin position="2408"/>
        <end position="2422"/>
    </location>
</feature>
<feature type="region of interest" description="Disordered" evidence="7">
    <location>
        <begin position="895"/>
        <end position="998"/>
    </location>
</feature>
<feature type="domain" description="SPOC" evidence="8">
    <location>
        <begin position="2617"/>
        <end position="2755"/>
    </location>
</feature>
<feature type="region of interest" description="Disordered" evidence="7">
    <location>
        <begin position="1183"/>
        <end position="1239"/>
    </location>
</feature>